<dbReference type="Proteomes" id="UP000184520">
    <property type="component" value="Unassembled WGS sequence"/>
</dbReference>
<feature type="transmembrane region" description="Helical" evidence="5">
    <location>
        <begin position="25"/>
        <end position="43"/>
    </location>
</feature>
<sequence>MAVTSLAQTLTPVFSVVNHTLSWQSAAWLGITLVFYSFAVWVFRRLNNHPLIHPLTLTAIAVGVLLGITDTPVAQYHQYAGLLHWLLGPATVALAVPLFNQWQRIRHLGWPLLLSVAVGGVIAPVLAWLMVYIMDAPLAIQMTMLVKSITSPLAMETGAIIGGIPALAAAFVIITGIVGALAAPLTYRVFNVTLPEAQGVPLGSVCHAVGTAKALHMGEIQGALATVGLCVNGVMTAVVLPLLF</sequence>
<keyword evidence="6" id="KW-0378">Hydrolase</keyword>
<organism evidence="6 7">
    <name type="scientific">Marisediminitalea aggregata</name>
    <dbReference type="NCBI Taxonomy" id="634436"/>
    <lineage>
        <taxon>Bacteria</taxon>
        <taxon>Pseudomonadati</taxon>
        <taxon>Pseudomonadota</taxon>
        <taxon>Gammaproteobacteria</taxon>
        <taxon>Alteromonadales</taxon>
        <taxon>Alteromonadaceae</taxon>
        <taxon>Marisediminitalea</taxon>
    </lineage>
</organism>
<dbReference type="AlphaFoldDB" id="A0A1M5H953"/>
<evidence type="ECO:0000256" key="2">
    <source>
        <dbReference type="ARBA" id="ARBA00022692"/>
    </source>
</evidence>
<evidence type="ECO:0000313" key="6">
    <source>
        <dbReference type="EMBL" id="SHG12282.1"/>
    </source>
</evidence>
<dbReference type="InterPro" id="IPR007300">
    <property type="entry name" value="CidB/LrgB"/>
</dbReference>
<proteinExistence type="predicted"/>
<feature type="transmembrane region" description="Helical" evidence="5">
    <location>
        <begin position="153"/>
        <end position="181"/>
    </location>
</feature>
<dbReference type="OrthoDB" id="9811701at2"/>
<evidence type="ECO:0000256" key="4">
    <source>
        <dbReference type="ARBA" id="ARBA00023136"/>
    </source>
</evidence>
<comment type="subcellular location">
    <subcellularLocation>
        <location evidence="1">Membrane</location>
        <topology evidence="1">Multi-pass membrane protein</topology>
    </subcellularLocation>
</comment>
<name>A0A1M5H953_9ALTE</name>
<accession>A0A1M5H953</accession>
<dbReference type="PANTHER" id="PTHR30249:SF0">
    <property type="entry name" value="PLASTIDAL GLYCOLATE_GLYCERATE TRANSLOCATOR 1, CHLOROPLASTIC"/>
    <property type="match status" value="1"/>
</dbReference>
<reference evidence="7" key="1">
    <citation type="submission" date="2016-11" db="EMBL/GenBank/DDBJ databases">
        <authorList>
            <person name="Varghese N."/>
            <person name="Submissions S."/>
        </authorList>
    </citation>
    <scope>NUCLEOTIDE SEQUENCE [LARGE SCALE GENOMIC DNA]</scope>
    <source>
        <strain evidence="7">CGMCC 1.8995</strain>
    </source>
</reference>
<evidence type="ECO:0000256" key="1">
    <source>
        <dbReference type="ARBA" id="ARBA00004141"/>
    </source>
</evidence>
<evidence type="ECO:0000313" key="7">
    <source>
        <dbReference type="Proteomes" id="UP000184520"/>
    </source>
</evidence>
<dbReference type="STRING" id="634436.SAMN05216361_1357"/>
<dbReference type="GO" id="GO:0016020">
    <property type="term" value="C:membrane"/>
    <property type="evidence" value="ECO:0007669"/>
    <property type="project" value="UniProtKB-SubCell"/>
</dbReference>
<evidence type="ECO:0000256" key="3">
    <source>
        <dbReference type="ARBA" id="ARBA00022989"/>
    </source>
</evidence>
<dbReference type="Pfam" id="PF04172">
    <property type="entry name" value="LrgB"/>
    <property type="match status" value="1"/>
</dbReference>
<dbReference type="PANTHER" id="PTHR30249">
    <property type="entry name" value="PUTATIVE SEROTONIN TRANSPORTER"/>
    <property type="match status" value="1"/>
</dbReference>
<feature type="transmembrane region" description="Helical" evidence="5">
    <location>
        <begin position="223"/>
        <end position="243"/>
    </location>
</feature>
<dbReference type="RefSeq" id="WP_084526268.1">
    <property type="nucleotide sequence ID" value="NZ_FQWD01000002.1"/>
</dbReference>
<keyword evidence="2 5" id="KW-0812">Transmembrane</keyword>
<feature type="transmembrane region" description="Helical" evidence="5">
    <location>
        <begin position="112"/>
        <end position="133"/>
    </location>
</feature>
<evidence type="ECO:0000256" key="5">
    <source>
        <dbReference type="SAM" id="Phobius"/>
    </source>
</evidence>
<keyword evidence="4 5" id="KW-0472">Membrane</keyword>
<keyword evidence="7" id="KW-1185">Reference proteome</keyword>
<feature type="transmembrane region" description="Helical" evidence="5">
    <location>
        <begin position="55"/>
        <end position="76"/>
    </location>
</feature>
<protein>
    <submittedName>
        <fullName evidence="6">Putative effector of murein hydrolase</fullName>
    </submittedName>
</protein>
<feature type="transmembrane region" description="Helical" evidence="5">
    <location>
        <begin position="82"/>
        <end position="100"/>
    </location>
</feature>
<dbReference type="GO" id="GO:0016787">
    <property type="term" value="F:hydrolase activity"/>
    <property type="evidence" value="ECO:0007669"/>
    <property type="project" value="UniProtKB-KW"/>
</dbReference>
<keyword evidence="3 5" id="KW-1133">Transmembrane helix</keyword>
<dbReference type="EMBL" id="FQWD01000002">
    <property type="protein sequence ID" value="SHG12282.1"/>
    <property type="molecule type" value="Genomic_DNA"/>
</dbReference>
<gene>
    <name evidence="6" type="ORF">SAMN05216361_1357</name>
</gene>